<evidence type="ECO:0000256" key="6">
    <source>
        <dbReference type="SAM" id="Phobius"/>
    </source>
</evidence>
<keyword evidence="5 6" id="KW-0472">Membrane</keyword>
<feature type="transmembrane region" description="Helical" evidence="6">
    <location>
        <begin position="38"/>
        <end position="61"/>
    </location>
</feature>
<gene>
    <name evidence="7" type="ORF">JYP53_15315</name>
</gene>
<feature type="transmembrane region" description="Helical" evidence="6">
    <location>
        <begin position="247"/>
        <end position="270"/>
    </location>
</feature>
<feature type="transmembrane region" description="Helical" evidence="6">
    <location>
        <begin position="82"/>
        <end position="103"/>
    </location>
</feature>
<evidence type="ECO:0000256" key="5">
    <source>
        <dbReference type="ARBA" id="ARBA00023136"/>
    </source>
</evidence>
<accession>A0ABS3BHH1</accession>
<dbReference type="Proteomes" id="UP000664344">
    <property type="component" value="Unassembled WGS sequence"/>
</dbReference>
<comment type="caution">
    <text evidence="7">The sequence shown here is derived from an EMBL/GenBank/DDBJ whole genome shotgun (WGS) entry which is preliminary data.</text>
</comment>
<feature type="transmembrane region" description="Helical" evidence="6">
    <location>
        <begin position="171"/>
        <end position="190"/>
    </location>
</feature>
<dbReference type="RefSeq" id="WP_206558085.1">
    <property type="nucleotide sequence ID" value="NZ_JAFKDB010000019.1"/>
</dbReference>
<protein>
    <recommendedName>
        <fullName evidence="9">Membrane protein involved in the export of O-antigen and teichoic acid</fullName>
    </recommendedName>
</protein>
<comment type="subcellular location">
    <subcellularLocation>
        <location evidence="1">Cell membrane</location>
        <topology evidence="1">Multi-pass membrane protein</topology>
    </subcellularLocation>
</comment>
<proteinExistence type="predicted"/>
<evidence type="ECO:0000256" key="4">
    <source>
        <dbReference type="ARBA" id="ARBA00022989"/>
    </source>
</evidence>
<feature type="transmembrane region" description="Helical" evidence="6">
    <location>
        <begin position="291"/>
        <end position="309"/>
    </location>
</feature>
<feature type="transmembrane region" description="Helical" evidence="6">
    <location>
        <begin position="329"/>
        <end position="350"/>
    </location>
</feature>
<feature type="transmembrane region" description="Helical" evidence="6">
    <location>
        <begin position="210"/>
        <end position="227"/>
    </location>
</feature>
<evidence type="ECO:0000313" key="7">
    <source>
        <dbReference type="EMBL" id="MBN7771274.1"/>
    </source>
</evidence>
<feature type="transmembrane region" description="Helical" evidence="6">
    <location>
        <begin position="12"/>
        <end position="32"/>
    </location>
</feature>
<feature type="transmembrane region" description="Helical" evidence="6">
    <location>
        <begin position="138"/>
        <end position="159"/>
    </location>
</feature>
<name>A0ABS3BHH1_9GAMM</name>
<evidence type="ECO:0000256" key="1">
    <source>
        <dbReference type="ARBA" id="ARBA00004651"/>
    </source>
</evidence>
<feature type="transmembrane region" description="Helical" evidence="6">
    <location>
        <begin position="109"/>
        <end position="126"/>
    </location>
</feature>
<evidence type="ECO:0000256" key="2">
    <source>
        <dbReference type="ARBA" id="ARBA00022475"/>
    </source>
</evidence>
<reference evidence="7 8" key="1">
    <citation type="submission" date="2021-02" db="EMBL/GenBank/DDBJ databases">
        <title>PHA producing bacteria isolated from coastal sediment in Guangdong, Shenzhen.</title>
        <authorList>
            <person name="Zheng W."/>
            <person name="Yu S."/>
            <person name="Huang Y."/>
        </authorList>
    </citation>
    <scope>NUCLEOTIDE SEQUENCE [LARGE SCALE GENOMIC DNA]</scope>
    <source>
        <strain evidence="7 8">TN21-5</strain>
    </source>
</reference>
<keyword evidence="8" id="KW-1185">Reference proteome</keyword>
<dbReference type="PANTHER" id="PTHR30250:SF11">
    <property type="entry name" value="O-ANTIGEN TRANSPORTER-RELATED"/>
    <property type="match status" value="1"/>
</dbReference>
<evidence type="ECO:0000256" key="3">
    <source>
        <dbReference type="ARBA" id="ARBA00022692"/>
    </source>
</evidence>
<dbReference type="EMBL" id="JAFKDB010000019">
    <property type="protein sequence ID" value="MBN7771274.1"/>
    <property type="molecule type" value="Genomic_DNA"/>
</dbReference>
<feature type="transmembrane region" description="Helical" evidence="6">
    <location>
        <begin position="357"/>
        <end position="377"/>
    </location>
</feature>
<sequence length="413" mass="46931">MKFILIRLSNIGLRGTTLVSKFFLIFLLARYLEPSELGLYGLLTVTISYVLFLLGLDFYVYANREVLKADVAVRGRLLKSEAALWGGLYTAILPLTLFLFVFELLPWKLLPWFLCLLVLEHITQELNRLLVILSRQLVASWILFFRAGAWCLVVIALMGAEPEYRTLETVMTAWVLGAFVALGIGFVVIVRSGIGGWKLPIDWAWVRKGIRIALPMLVATLALRAFYTVDRYWFEELVGLDVLGAYVLFIGMCNALLSFMDAGVFTFFNPALISANANQDAKVFREKFRQMLIQTVGLVIGFSLVAWYVVDPLLRWLDRPLYLEYQYLFGWLLLGNALFVMSMVPHYGLYARGHDKPLVISHLVGLVVFVATTALITPHTSDLAVPFGLISGFGFILFWKTLQFYRLTPPNWR</sequence>
<feature type="transmembrane region" description="Helical" evidence="6">
    <location>
        <begin position="383"/>
        <end position="402"/>
    </location>
</feature>
<keyword evidence="3 6" id="KW-0812">Transmembrane</keyword>
<keyword evidence="2" id="KW-1003">Cell membrane</keyword>
<evidence type="ECO:0000313" key="8">
    <source>
        <dbReference type="Proteomes" id="UP000664344"/>
    </source>
</evidence>
<organism evidence="7 8">
    <name type="scientific">Marinobacter daepoensis</name>
    <dbReference type="NCBI Taxonomy" id="262077"/>
    <lineage>
        <taxon>Bacteria</taxon>
        <taxon>Pseudomonadati</taxon>
        <taxon>Pseudomonadota</taxon>
        <taxon>Gammaproteobacteria</taxon>
        <taxon>Pseudomonadales</taxon>
        <taxon>Marinobacteraceae</taxon>
        <taxon>Marinobacter</taxon>
    </lineage>
</organism>
<evidence type="ECO:0008006" key="9">
    <source>
        <dbReference type="Google" id="ProtNLM"/>
    </source>
</evidence>
<dbReference type="InterPro" id="IPR050833">
    <property type="entry name" value="Poly_Biosynth_Transport"/>
</dbReference>
<dbReference type="PANTHER" id="PTHR30250">
    <property type="entry name" value="PST FAMILY PREDICTED COLANIC ACID TRANSPORTER"/>
    <property type="match status" value="1"/>
</dbReference>
<keyword evidence="4 6" id="KW-1133">Transmembrane helix</keyword>